<dbReference type="HOGENOM" id="CLU_1749082_0_0_1"/>
<sequence>MALVQLPCERCIPKLGDVDSWCAFGPKARKRCEACASAGKTCAPVRDSPLVRRIMRGRAFIFYDVAAGEDMANHKERLRRLVKQLDAPRLARLSARGRVGANALWSRCRAAAVPARMQDMEAVVVPGLGVVVQEEEEVEEGVEQEIKEDPGILGRWSSGDRWVEQS</sequence>
<accession>F0U5U8</accession>
<protein>
    <submittedName>
        <fullName evidence="1">Uncharacterized protein</fullName>
    </submittedName>
</protein>
<dbReference type="OrthoDB" id="10442336at2759"/>
<dbReference type="Proteomes" id="UP000008142">
    <property type="component" value="Unassembled WGS sequence"/>
</dbReference>
<evidence type="ECO:0000313" key="2">
    <source>
        <dbReference type="Proteomes" id="UP000008142"/>
    </source>
</evidence>
<evidence type="ECO:0000313" key="1">
    <source>
        <dbReference type="EMBL" id="EGC42183.1"/>
    </source>
</evidence>
<dbReference type="OMA" id="SCKPARD"/>
<proteinExistence type="predicted"/>
<gene>
    <name evidence="1" type="ORF">HCEG_01545</name>
</gene>
<dbReference type="AlphaFoldDB" id="F0U5U8"/>
<dbReference type="EMBL" id="DS990636">
    <property type="protein sequence ID" value="EGC42183.1"/>
    <property type="molecule type" value="Genomic_DNA"/>
</dbReference>
<reference evidence="2" key="1">
    <citation type="submission" date="2008-07" db="EMBL/GenBank/DDBJ databases">
        <title>Annotation of Ajellomyces capsulatus strain H88.</title>
        <authorList>
            <person name="Champion M."/>
            <person name="Cuomo C."/>
            <person name="Ma L.-J."/>
            <person name="Henn M.R."/>
            <person name="Sil A."/>
            <person name="Goldman B."/>
            <person name="Young S.K."/>
            <person name="Kodira C.D."/>
            <person name="Zeng Q."/>
            <person name="Koehrsen M."/>
            <person name="Alvarado L."/>
            <person name="Berlin A."/>
            <person name="Borenstein D."/>
            <person name="Chen Z."/>
            <person name="Engels R."/>
            <person name="Freedman E."/>
            <person name="Gellesch M."/>
            <person name="Goldberg J."/>
            <person name="Griggs A."/>
            <person name="Gujja S."/>
            <person name="Heiman D."/>
            <person name="Hepburn T."/>
            <person name="Howarth C."/>
            <person name="Jen D."/>
            <person name="Larson L."/>
            <person name="Lewis B."/>
            <person name="Mehta T."/>
            <person name="Park D."/>
            <person name="Pearson M."/>
            <person name="Roberts A."/>
            <person name="Saif S."/>
            <person name="Shea T."/>
            <person name="Shenoy N."/>
            <person name="Sisk P."/>
            <person name="Stolte C."/>
            <person name="Sykes S."/>
            <person name="Walk T."/>
            <person name="White J."/>
            <person name="Yandava C."/>
            <person name="Klein B."/>
            <person name="McEwen J.G."/>
            <person name="Puccia R."/>
            <person name="Goldman G.H."/>
            <person name="Felipe M.S."/>
            <person name="Nino-Vega G."/>
            <person name="San-Blas G."/>
            <person name="Taylor J."/>
            <person name="Mendoza L."/>
            <person name="Galagan J."/>
            <person name="Nusbaum C."/>
            <person name="Birren B."/>
        </authorList>
    </citation>
    <scope>NUCLEOTIDE SEQUENCE [LARGE SCALE GENOMIC DNA]</scope>
    <source>
        <strain evidence="2">H88</strain>
    </source>
</reference>
<name>F0U5U8_AJEC8</name>
<organism evidence="2">
    <name type="scientific">Ajellomyces capsulatus (strain H88)</name>
    <name type="common">Darling's disease fungus</name>
    <name type="synonym">Histoplasma capsulatum</name>
    <dbReference type="NCBI Taxonomy" id="544711"/>
    <lineage>
        <taxon>Eukaryota</taxon>
        <taxon>Fungi</taxon>
        <taxon>Dikarya</taxon>
        <taxon>Ascomycota</taxon>
        <taxon>Pezizomycotina</taxon>
        <taxon>Eurotiomycetes</taxon>
        <taxon>Eurotiomycetidae</taxon>
        <taxon>Onygenales</taxon>
        <taxon>Ajellomycetaceae</taxon>
        <taxon>Histoplasma</taxon>
    </lineage>
</organism>